<dbReference type="EMBL" id="PGGK01000005">
    <property type="protein sequence ID" value="TGC09354.1"/>
    <property type="molecule type" value="Genomic_DNA"/>
</dbReference>
<dbReference type="GO" id="GO:0005737">
    <property type="term" value="C:cytoplasm"/>
    <property type="evidence" value="ECO:0007669"/>
    <property type="project" value="TreeGrafter"/>
</dbReference>
<comment type="caution">
    <text evidence="2">The sequence shown here is derived from an EMBL/GenBank/DDBJ whole genome shotgun (WGS) entry which is preliminary data.</text>
</comment>
<accession>A0A4E0PVR7</accession>
<keyword evidence="3" id="KW-1185">Reference proteome</keyword>
<dbReference type="SUPFAM" id="SSF56300">
    <property type="entry name" value="Metallo-dependent phosphatases"/>
    <property type="match status" value="1"/>
</dbReference>
<sequence length="273" mass="30630">MPAFTTLERFAELLAPAYEIFKKERAVVSVDSQCAILIGDIHGNLKALEFLLKIRQSLACDTAVLLGDYVDRGTDSISVLSELLKLKIAEPENIILLKGNHETWEMNIRYGFYQEIDLNEELLASTSKVFNELPVAAVINSDVFCVHGGIPGPVNLSDISKEESFEYLWNDPSPEYGMTSSTRGIHPKCFGKDVLFDFLQKNGLSLMVRGHSALKNGYKWWFKGKLLSLFSTPDYCGCHNNGAFATFENGNINIHVFGFDTYNRQYSLLSTFT</sequence>
<dbReference type="PRINTS" id="PR00114">
    <property type="entry name" value="STPHPHTASE"/>
</dbReference>
<proteinExistence type="predicted"/>
<dbReference type="Pfam" id="PF00149">
    <property type="entry name" value="Metallophos"/>
    <property type="match status" value="1"/>
</dbReference>
<dbReference type="PROSITE" id="PS00125">
    <property type="entry name" value="SER_THR_PHOSPHATASE"/>
    <property type="match status" value="1"/>
</dbReference>
<dbReference type="InterPro" id="IPR029052">
    <property type="entry name" value="Metallo-depent_PP-like"/>
</dbReference>
<dbReference type="PANTHER" id="PTHR11668:SF496">
    <property type="entry name" value="SERINE_THREONINE-PROTEIN PHOSPHATASE"/>
    <property type="match status" value="1"/>
</dbReference>
<dbReference type="PANTHER" id="PTHR11668">
    <property type="entry name" value="SERINE/THREONINE PROTEIN PHOSPHATASE"/>
    <property type="match status" value="1"/>
</dbReference>
<dbReference type="InterPro" id="IPR004843">
    <property type="entry name" value="Calcineurin-like_PHP"/>
</dbReference>
<dbReference type="Proteomes" id="UP000297295">
    <property type="component" value="Unassembled WGS sequence"/>
</dbReference>
<dbReference type="AlphaFoldDB" id="A0A4E0PVR7"/>
<evidence type="ECO:0000259" key="1">
    <source>
        <dbReference type="PROSITE" id="PS00125"/>
    </source>
</evidence>
<dbReference type="InterPro" id="IPR006186">
    <property type="entry name" value="Ser/Thr-sp_prot-phosphatase"/>
</dbReference>
<dbReference type="GO" id="GO:0004722">
    <property type="term" value="F:protein serine/threonine phosphatase activity"/>
    <property type="evidence" value="ECO:0007669"/>
    <property type="project" value="TreeGrafter"/>
</dbReference>
<dbReference type="Gene3D" id="3.60.21.10">
    <property type="match status" value="1"/>
</dbReference>
<name>A0A4E0PVR7_9EURY</name>
<evidence type="ECO:0000313" key="3">
    <source>
        <dbReference type="Proteomes" id="UP000297295"/>
    </source>
</evidence>
<dbReference type="InterPro" id="IPR050341">
    <property type="entry name" value="PP1_catalytic_subunit"/>
</dbReference>
<feature type="domain" description="Serine/threonine specific protein phosphatases" evidence="1">
    <location>
        <begin position="97"/>
        <end position="102"/>
    </location>
</feature>
<dbReference type="SMART" id="SM00156">
    <property type="entry name" value="PP2Ac"/>
    <property type="match status" value="1"/>
</dbReference>
<dbReference type="RefSeq" id="WP_135389393.1">
    <property type="nucleotide sequence ID" value="NZ_PGGK01000005.1"/>
</dbReference>
<protein>
    <submittedName>
        <fullName evidence="2">Serine/threonine protein phosphatase</fullName>
    </submittedName>
</protein>
<reference evidence="2 3" key="1">
    <citation type="submission" date="2017-11" db="EMBL/GenBank/DDBJ databases">
        <title>Isolation and Characterization of Methanogenic Archaea from Saline Meromictic Lake at Siberia.</title>
        <authorList>
            <person name="Shen Y."/>
            <person name="Huang H.-H."/>
            <person name="Lai M.-C."/>
            <person name="Chen S.-C."/>
        </authorList>
    </citation>
    <scope>NUCLEOTIDE SEQUENCE [LARGE SCALE GENOMIC DNA]</scope>
    <source>
        <strain evidence="2 3">SY-01</strain>
    </source>
</reference>
<gene>
    <name evidence="2" type="ORF">CUN85_05805</name>
</gene>
<organism evidence="2 3">
    <name type="scientific">Methanolobus halotolerans</name>
    <dbReference type="NCBI Taxonomy" id="2052935"/>
    <lineage>
        <taxon>Archaea</taxon>
        <taxon>Methanobacteriati</taxon>
        <taxon>Methanobacteriota</taxon>
        <taxon>Stenosarchaea group</taxon>
        <taxon>Methanomicrobia</taxon>
        <taxon>Methanosarcinales</taxon>
        <taxon>Methanosarcinaceae</taxon>
        <taxon>Methanolobus</taxon>
    </lineage>
</organism>
<evidence type="ECO:0000313" key="2">
    <source>
        <dbReference type="EMBL" id="TGC09354.1"/>
    </source>
</evidence>
<dbReference type="OrthoDB" id="303721at2157"/>
<dbReference type="CDD" id="cd00144">
    <property type="entry name" value="MPP_PPP_family"/>
    <property type="match status" value="1"/>
</dbReference>